<dbReference type="RefSeq" id="XP_007692959.1">
    <property type="nucleotide sequence ID" value="XM_007694769.1"/>
</dbReference>
<dbReference type="GO" id="GO:0016020">
    <property type="term" value="C:membrane"/>
    <property type="evidence" value="ECO:0007669"/>
    <property type="project" value="UniProtKB-SubCell"/>
</dbReference>
<dbReference type="HOGENOM" id="CLU_008455_1_3_1"/>
<evidence type="ECO:0000313" key="8">
    <source>
        <dbReference type="Proteomes" id="UP000054032"/>
    </source>
</evidence>
<feature type="transmembrane region" description="Helical" evidence="5">
    <location>
        <begin position="307"/>
        <end position="327"/>
    </location>
</feature>
<dbReference type="CDD" id="cd17323">
    <property type="entry name" value="MFS_Tpo1_MDR_like"/>
    <property type="match status" value="1"/>
</dbReference>
<keyword evidence="8" id="KW-1185">Reference proteome</keyword>
<dbReference type="InterPro" id="IPR011701">
    <property type="entry name" value="MFS"/>
</dbReference>
<comment type="subcellular location">
    <subcellularLocation>
        <location evidence="1">Membrane</location>
        <topology evidence="1">Multi-pass membrane protein</topology>
    </subcellularLocation>
</comment>
<keyword evidence="2 5" id="KW-0812">Transmembrane</keyword>
<dbReference type="FunFam" id="1.20.1250.20:FF:000011">
    <property type="entry name" value="MFS multidrug transporter, putative"/>
    <property type="match status" value="1"/>
</dbReference>
<feature type="transmembrane region" description="Helical" evidence="5">
    <location>
        <begin position="441"/>
        <end position="462"/>
    </location>
</feature>
<dbReference type="OrthoDB" id="6770063at2759"/>
<evidence type="ECO:0000256" key="3">
    <source>
        <dbReference type="ARBA" id="ARBA00022989"/>
    </source>
</evidence>
<dbReference type="eggNOG" id="KOG0255">
    <property type="taxonomic scope" value="Eukaryota"/>
</dbReference>
<evidence type="ECO:0000256" key="4">
    <source>
        <dbReference type="ARBA" id="ARBA00023136"/>
    </source>
</evidence>
<dbReference type="PROSITE" id="PS50850">
    <property type="entry name" value="MFS"/>
    <property type="match status" value="1"/>
</dbReference>
<feature type="transmembrane region" description="Helical" evidence="5">
    <location>
        <begin position="77"/>
        <end position="97"/>
    </location>
</feature>
<proteinExistence type="predicted"/>
<evidence type="ECO:0000259" key="6">
    <source>
        <dbReference type="PROSITE" id="PS50850"/>
    </source>
</evidence>
<dbReference type="Pfam" id="PF07690">
    <property type="entry name" value="MFS_1"/>
    <property type="match status" value="1"/>
</dbReference>
<sequence length="477" mass="52297">MLAEASSNVRLEKDTAAGLERDRDTHPLQWSYRKKWTTTSIVAGFTFISTSSSSMMAPAIPEISRDVGATKSAEQQLILSAFVIAYAAGPLFLAPLSEVYGRSIILHITAWFYLTWNLCCGFASTPSQMVVFRLLAGLGASAPLSIGGGVLSDIWVAEERGKAMGIYSMMPLLGPALGPFIGGFVTQYANWRWIFWGKSIFDAVIQVTALVSLHETYPPAILKRTARKEQQSEAKFPNESHQSPGQSITQVLRTALARPLRLLGTEVIVQVLSIYLAFLFGTQYLMLSTFTTLWTKKYNQSMAKSGLHFLALGLGYLFGAQCCAFVSDKIYVRMKMRNNSAGRPEFRVPMMAPGALLVPVGLFLYGWSAQAHFHWIVPDIGAFIFGAGCIFGTQTIQVYLVDTYSRYAASALAAASVLRFVAGFVFPLFAPDLFRALEYGWGNSLLGGIAIAFGIPGPLLVWKYGEKLRSLSRFAAN</sequence>
<evidence type="ECO:0000256" key="2">
    <source>
        <dbReference type="ARBA" id="ARBA00022692"/>
    </source>
</evidence>
<dbReference type="GO" id="GO:0022857">
    <property type="term" value="F:transmembrane transporter activity"/>
    <property type="evidence" value="ECO:0007669"/>
    <property type="project" value="InterPro"/>
</dbReference>
<feature type="domain" description="Major facilitator superfamily (MFS) profile" evidence="6">
    <location>
        <begin position="38"/>
        <end position="469"/>
    </location>
</feature>
<dbReference type="KEGG" id="bor:COCMIDRAFT_41160"/>
<name>W6YSC8_COCMI</name>
<dbReference type="Gene3D" id="1.20.1250.20">
    <property type="entry name" value="MFS general substrate transporter like domains"/>
    <property type="match status" value="1"/>
</dbReference>
<dbReference type="InterPro" id="IPR020846">
    <property type="entry name" value="MFS_dom"/>
</dbReference>
<gene>
    <name evidence="7" type="ORF">COCMIDRAFT_41160</name>
</gene>
<keyword evidence="4 5" id="KW-0472">Membrane</keyword>
<dbReference type="GeneID" id="19124009"/>
<evidence type="ECO:0000256" key="5">
    <source>
        <dbReference type="SAM" id="Phobius"/>
    </source>
</evidence>
<dbReference type="PANTHER" id="PTHR23502">
    <property type="entry name" value="MAJOR FACILITATOR SUPERFAMILY"/>
    <property type="match status" value="1"/>
</dbReference>
<dbReference type="PANTHER" id="PTHR23502:SF60">
    <property type="entry name" value="MAJOR FACILITATOR SUPERFAMILY (MFS) PROFILE DOMAIN-CONTAINING PROTEIN-RELATED"/>
    <property type="match status" value="1"/>
</dbReference>
<dbReference type="EMBL" id="KI964158">
    <property type="protein sequence ID" value="EUC40525.1"/>
    <property type="molecule type" value="Genomic_DNA"/>
</dbReference>
<dbReference type="AlphaFoldDB" id="W6YSC8"/>
<feature type="transmembrane region" description="Helical" evidence="5">
    <location>
        <begin position="267"/>
        <end position="287"/>
    </location>
</feature>
<feature type="transmembrane region" description="Helical" evidence="5">
    <location>
        <begin position="348"/>
        <end position="368"/>
    </location>
</feature>
<feature type="transmembrane region" description="Helical" evidence="5">
    <location>
        <begin position="163"/>
        <end position="181"/>
    </location>
</feature>
<keyword evidence="3 5" id="KW-1133">Transmembrane helix</keyword>
<organism evidence="7 8">
    <name type="scientific">Bipolaris oryzae ATCC 44560</name>
    <dbReference type="NCBI Taxonomy" id="930090"/>
    <lineage>
        <taxon>Eukaryota</taxon>
        <taxon>Fungi</taxon>
        <taxon>Dikarya</taxon>
        <taxon>Ascomycota</taxon>
        <taxon>Pezizomycotina</taxon>
        <taxon>Dothideomycetes</taxon>
        <taxon>Pleosporomycetidae</taxon>
        <taxon>Pleosporales</taxon>
        <taxon>Pleosporineae</taxon>
        <taxon>Pleosporaceae</taxon>
        <taxon>Bipolaris</taxon>
    </lineage>
</organism>
<feature type="transmembrane region" description="Helical" evidence="5">
    <location>
        <begin position="104"/>
        <end position="124"/>
    </location>
</feature>
<evidence type="ECO:0000256" key="1">
    <source>
        <dbReference type="ARBA" id="ARBA00004141"/>
    </source>
</evidence>
<reference evidence="7 8" key="1">
    <citation type="journal article" date="2013" name="PLoS Genet.">
        <title>Comparative genome structure, secondary metabolite, and effector coding capacity across Cochliobolus pathogens.</title>
        <authorList>
            <person name="Condon B.J."/>
            <person name="Leng Y."/>
            <person name="Wu D."/>
            <person name="Bushley K.E."/>
            <person name="Ohm R.A."/>
            <person name="Otillar R."/>
            <person name="Martin J."/>
            <person name="Schackwitz W."/>
            <person name="Grimwood J."/>
            <person name="MohdZainudin N."/>
            <person name="Xue C."/>
            <person name="Wang R."/>
            <person name="Manning V.A."/>
            <person name="Dhillon B."/>
            <person name="Tu Z.J."/>
            <person name="Steffenson B.J."/>
            <person name="Salamov A."/>
            <person name="Sun H."/>
            <person name="Lowry S."/>
            <person name="LaButti K."/>
            <person name="Han J."/>
            <person name="Copeland A."/>
            <person name="Lindquist E."/>
            <person name="Barry K."/>
            <person name="Schmutz J."/>
            <person name="Baker S.E."/>
            <person name="Ciuffetti L.M."/>
            <person name="Grigoriev I.V."/>
            <person name="Zhong S."/>
            <person name="Turgeon B.G."/>
        </authorList>
    </citation>
    <scope>NUCLEOTIDE SEQUENCE [LARGE SCALE GENOMIC DNA]</scope>
    <source>
        <strain evidence="7 8">ATCC 44560</strain>
    </source>
</reference>
<feature type="transmembrane region" description="Helical" evidence="5">
    <location>
        <begin position="407"/>
        <end position="429"/>
    </location>
</feature>
<accession>W6YSC8</accession>
<dbReference type="SUPFAM" id="SSF103473">
    <property type="entry name" value="MFS general substrate transporter"/>
    <property type="match status" value="1"/>
</dbReference>
<feature type="transmembrane region" description="Helical" evidence="5">
    <location>
        <begin position="130"/>
        <end position="151"/>
    </location>
</feature>
<dbReference type="InterPro" id="IPR036259">
    <property type="entry name" value="MFS_trans_sf"/>
</dbReference>
<dbReference type="Proteomes" id="UP000054032">
    <property type="component" value="Unassembled WGS sequence"/>
</dbReference>
<protein>
    <recommendedName>
        <fullName evidence="6">Major facilitator superfamily (MFS) profile domain-containing protein</fullName>
    </recommendedName>
</protein>
<feature type="transmembrane region" description="Helical" evidence="5">
    <location>
        <begin position="380"/>
        <end position="400"/>
    </location>
</feature>
<evidence type="ECO:0000313" key="7">
    <source>
        <dbReference type="EMBL" id="EUC40525.1"/>
    </source>
</evidence>